<keyword evidence="1" id="KW-0472">Membrane</keyword>
<gene>
    <name evidence="2" type="ORF">B456_007G295200</name>
</gene>
<dbReference type="EMBL" id="CM001746">
    <property type="protein sequence ID" value="KJB45204.1"/>
    <property type="molecule type" value="Genomic_DNA"/>
</dbReference>
<organism evidence="2 3">
    <name type="scientific">Gossypium raimondii</name>
    <name type="common">Peruvian cotton</name>
    <name type="synonym">Gossypium klotzschianum subsp. raimondii</name>
    <dbReference type="NCBI Taxonomy" id="29730"/>
    <lineage>
        <taxon>Eukaryota</taxon>
        <taxon>Viridiplantae</taxon>
        <taxon>Streptophyta</taxon>
        <taxon>Embryophyta</taxon>
        <taxon>Tracheophyta</taxon>
        <taxon>Spermatophyta</taxon>
        <taxon>Magnoliopsida</taxon>
        <taxon>eudicotyledons</taxon>
        <taxon>Gunneridae</taxon>
        <taxon>Pentapetalae</taxon>
        <taxon>rosids</taxon>
        <taxon>malvids</taxon>
        <taxon>Malvales</taxon>
        <taxon>Malvaceae</taxon>
        <taxon>Malvoideae</taxon>
        <taxon>Gossypium</taxon>
    </lineage>
</organism>
<protein>
    <submittedName>
        <fullName evidence="2">Uncharacterized protein</fullName>
    </submittedName>
</protein>
<keyword evidence="1" id="KW-0812">Transmembrane</keyword>
<evidence type="ECO:0000313" key="3">
    <source>
        <dbReference type="Proteomes" id="UP000032304"/>
    </source>
</evidence>
<reference evidence="2 3" key="1">
    <citation type="journal article" date="2012" name="Nature">
        <title>Repeated polyploidization of Gossypium genomes and the evolution of spinnable cotton fibres.</title>
        <authorList>
            <person name="Paterson A.H."/>
            <person name="Wendel J.F."/>
            <person name="Gundlach H."/>
            <person name="Guo H."/>
            <person name="Jenkins J."/>
            <person name="Jin D."/>
            <person name="Llewellyn D."/>
            <person name="Showmaker K.C."/>
            <person name="Shu S."/>
            <person name="Udall J."/>
            <person name="Yoo M.J."/>
            <person name="Byers R."/>
            <person name="Chen W."/>
            <person name="Doron-Faigenboim A."/>
            <person name="Duke M.V."/>
            <person name="Gong L."/>
            <person name="Grimwood J."/>
            <person name="Grover C."/>
            <person name="Grupp K."/>
            <person name="Hu G."/>
            <person name="Lee T.H."/>
            <person name="Li J."/>
            <person name="Lin L."/>
            <person name="Liu T."/>
            <person name="Marler B.S."/>
            <person name="Page J.T."/>
            <person name="Roberts A.W."/>
            <person name="Romanel E."/>
            <person name="Sanders W.S."/>
            <person name="Szadkowski E."/>
            <person name="Tan X."/>
            <person name="Tang H."/>
            <person name="Xu C."/>
            <person name="Wang J."/>
            <person name="Wang Z."/>
            <person name="Zhang D."/>
            <person name="Zhang L."/>
            <person name="Ashrafi H."/>
            <person name="Bedon F."/>
            <person name="Bowers J.E."/>
            <person name="Brubaker C.L."/>
            <person name="Chee P.W."/>
            <person name="Das S."/>
            <person name="Gingle A.R."/>
            <person name="Haigler C.H."/>
            <person name="Harker D."/>
            <person name="Hoffmann L.V."/>
            <person name="Hovav R."/>
            <person name="Jones D.C."/>
            <person name="Lemke C."/>
            <person name="Mansoor S."/>
            <person name="ur Rahman M."/>
            <person name="Rainville L.N."/>
            <person name="Rambani A."/>
            <person name="Reddy U.K."/>
            <person name="Rong J.K."/>
            <person name="Saranga Y."/>
            <person name="Scheffler B.E."/>
            <person name="Scheffler J.A."/>
            <person name="Stelly D.M."/>
            <person name="Triplett B.A."/>
            <person name="Van Deynze A."/>
            <person name="Vaslin M.F."/>
            <person name="Waghmare V.N."/>
            <person name="Walford S.A."/>
            <person name="Wright R.J."/>
            <person name="Zaki E.A."/>
            <person name="Zhang T."/>
            <person name="Dennis E.S."/>
            <person name="Mayer K.F."/>
            <person name="Peterson D.G."/>
            <person name="Rokhsar D.S."/>
            <person name="Wang X."/>
            <person name="Schmutz J."/>
        </authorList>
    </citation>
    <scope>NUCLEOTIDE SEQUENCE [LARGE SCALE GENOMIC DNA]</scope>
</reference>
<dbReference type="AlphaFoldDB" id="A0A0D2SLV3"/>
<feature type="transmembrane region" description="Helical" evidence="1">
    <location>
        <begin position="43"/>
        <end position="68"/>
    </location>
</feature>
<proteinExistence type="predicted"/>
<sequence>MAEFNLLESRLCFALHIQLLCFSKCVKTTTETAIKIKNRQQNLYLGFFFGLLTNQQYIALQALTFLIAEPNLIQ</sequence>
<evidence type="ECO:0000256" key="1">
    <source>
        <dbReference type="SAM" id="Phobius"/>
    </source>
</evidence>
<evidence type="ECO:0000313" key="2">
    <source>
        <dbReference type="EMBL" id="KJB45204.1"/>
    </source>
</evidence>
<keyword evidence="1" id="KW-1133">Transmembrane helix</keyword>
<accession>A0A0D2SLV3</accession>
<name>A0A0D2SLV3_GOSRA</name>
<keyword evidence="3" id="KW-1185">Reference proteome</keyword>
<dbReference type="Gramene" id="KJB45204">
    <property type="protein sequence ID" value="KJB45204"/>
    <property type="gene ID" value="B456_007G295200"/>
</dbReference>
<dbReference type="Proteomes" id="UP000032304">
    <property type="component" value="Chromosome 7"/>
</dbReference>